<dbReference type="InterPro" id="IPR036909">
    <property type="entry name" value="Cyt_c-like_dom_sf"/>
</dbReference>
<dbReference type="AlphaFoldDB" id="A0A518GXM9"/>
<keyword evidence="5" id="KW-0732">Signal</keyword>
<reference evidence="7 8" key="1">
    <citation type="submission" date="2019-02" db="EMBL/GenBank/DDBJ databases">
        <title>Deep-cultivation of Planctomycetes and their phenomic and genomic characterization uncovers novel biology.</title>
        <authorList>
            <person name="Wiegand S."/>
            <person name="Jogler M."/>
            <person name="Boedeker C."/>
            <person name="Pinto D."/>
            <person name="Vollmers J."/>
            <person name="Rivas-Marin E."/>
            <person name="Kohn T."/>
            <person name="Peeters S.H."/>
            <person name="Heuer A."/>
            <person name="Rast P."/>
            <person name="Oberbeckmann S."/>
            <person name="Bunk B."/>
            <person name="Jeske O."/>
            <person name="Meyerdierks A."/>
            <person name="Storesund J.E."/>
            <person name="Kallscheuer N."/>
            <person name="Luecker S."/>
            <person name="Lage O.M."/>
            <person name="Pohl T."/>
            <person name="Merkel B.J."/>
            <person name="Hornburger P."/>
            <person name="Mueller R.-W."/>
            <person name="Bruemmer F."/>
            <person name="Labrenz M."/>
            <person name="Spormann A.M."/>
            <person name="Op den Camp H."/>
            <person name="Overmann J."/>
            <person name="Amann R."/>
            <person name="Jetten M.S.M."/>
            <person name="Mascher T."/>
            <person name="Medema M.H."/>
            <person name="Devos D.P."/>
            <person name="Kaster A.-K."/>
            <person name="Ovreas L."/>
            <person name="Rohde M."/>
            <person name="Galperin M.Y."/>
            <person name="Jogler C."/>
        </authorList>
    </citation>
    <scope>NUCLEOTIDE SEQUENCE [LARGE SCALE GENOMIC DNA]</scope>
    <source>
        <strain evidence="7 8">ElP</strain>
    </source>
</reference>
<dbReference type="InterPro" id="IPR011429">
    <property type="entry name" value="Cyt_c_Planctomycete-type"/>
</dbReference>
<dbReference type="Pfam" id="PF07587">
    <property type="entry name" value="PSD1"/>
    <property type="match status" value="1"/>
</dbReference>
<organism evidence="7 8">
    <name type="scientific">Tautonia plasticadhaerens</name>
    <dbReference type="NCBI Taxonomy" id="2527974"/>
    <lineage>
        <taxon>Bacteria</taxon>
        <taxon>Pseudomonadati</taxon>
        <taxon>Planctomycetota</taxon>
        <taxon>Planctomycetia</taxon>
        <taxon>Isosphaerales</taxon>
        <taxon>Isosphaeraceae</taxon>
        <taxon>Tautonia</taxon>
    </lineage>
</organism>
<dbReference type="Pfam" id="PF07583">
    <property type="entry name" value="PSCyt2"/>
    <property type="match status" value="1"/>
</dbReference>
<dbReference type="Pfam" id="PF07635">
    <property type="entry name" value="PSCyt1"/>
    <property type="match status" value="1"/>
</dbReference>
<dbReference type="SUPFAM" id="SSF46626">
    <property type="entry name" value="Cytochrome c"/>
    <property type="match status" value="1"/>
</dbReference>
<dbReference type="Proteomes" id="UP000317835">
    <property type="component" value="Chromosome"/>
</dbReference>
<gene>
    <name evidence="7" type="ORF">ElP_12250</name>
</gene>
<dbReference type="OrthoDB" id="127107at2"/>
<name>A0A518GXM9_9BACT</name>
<dbReference type="RefSeq" id="WP_145267743.1">
    <property type="nucleotide sequence ID" value="NZ_CP036426.1"/>
</dbReference>
<keyword evidence="2 4" id="KW-0479">Metal-binding</keyword>
<dbReference type="InterPro" id="IPR011444">
    <property type="entry name" value="DUF1549"/>
</dbReference>
<protein>
    <submittedName>
        <fullName evidence="7">Planctomycete cytochrome C</fullName>
    </submittedName>
</protein>
<keyword evidence="8" id="KW-1185">Reference proteome</keyword>
<dbReference type="GO" id="GO:0009055">
    <property type="term" value="F:electron transfer activity"/>
    <property type="evidence" value="ECO:0007669"/>
    <property type="project" value="InterPro"/>
</dbReference>
<dbReference type="InterPro" id="IPR009056">
    <property type="entry name" value="Cyt_c-like_dom"/>
</dbReference>
<dbReference type="PANTHER" id="PTHR35889">
    <property type="entry name" value="CYCLOINULO-OLIGOSACCHARIDE FRUCTANOTRANSFERASE-RELATED"/>
    <property type="match status" value="1"/>
</dbReference>
<dbReference type="PANTHER" id="PTHR35889:SF3">
    <property type="entry name" value="F-BOX DOMAIN-CONTAINING PROTEIN"/>
    <property type="match status" value="1"/>
</dbReference>
<evidence type="ECO:0000256" key="2">
    <source>
        <dbReference type="ARBA" id="ARBA00022723"/>
    </source>
</evidence>
<feature type="domain" description="Cytochrome c" evidence="6">
    <location>
        <begin position="16"/>
        <end position="115"/>
    </location>
</feature>
<dbReference type="EMBL" id="CP036426">
    <property type="protein sequence ID" value="QDV33354.1"/>
    <property type="molecule type" value="Genomic_DNA"/>
</dbReference>
<evidence type="ECO:0000259" key="6">
    <source>
        <dbReference type="PROSITE" id="PS51007"/>
    </source>
</evidence>
<dbReference type="GO" id="GO:0046872">
    <property type="term" value="F:metal ion binding"/>
    <property type="evidence" value="ECO:0007669"/>
    <property type="project" value="UniProtKB-KW"/>
</dbReference>
<evidence type="ECO:0000313" key="7">
    <source>
        <dbReference type="EMBL" id="QDV33354.1"/>
    </source>
</evidence>
<dbReference type="GO" id="GO:0020037">
    <property type="term" value="F:heme binding"/>
    <property type="evidence" value="ECO:0007669"/>
    <property type="project" value="InterPro"/>
</dbReference>
<sequence length="842" mass="93573" precursor="true">MSCRLALLMALVASPTPGADGPIDFDRDIRPIFEARCVSCHGPEQRKGGLLLTSRRDALLPTDSGASAIVPGDPGGSELIARVDSADELDRMPPGGARLEPGEVDRLRDWIARGAPWPESGGAGRAHWSYEPPVRPDLPGVDDPSWCRNAIDRFVLDRLEGEGLRPSPEADRATLIRRLTLDLTGLPPTPGEVDAYLADDRHGAYGRLVDRLLASPRYGERWATPWLDLARFADSNGFQRDGFRDAWPYRDWVIRALNRDQPFDEFTVDQVAGDLRPGATIDQRVATGFNRGNTVNVEAGVDQEENRVDGVADRVNTVATAWLGSTIACAQCHNHKYDPITQREYYQFFAYFNNSPMETMFRGEGETAAIDFIGPSLELPLPADLEARRAELAEARGRRTVGMESLADRIRADRRSWEDEVRADPDRLAGLSESIRTILDVPESSRTGAQREEIEGHLLSVHPEMEAAREALRELEDRLEKLRPPRSLVMVELEEPRSTFVMKRGDFLDPGPEVRPGVPAVLHPMPDGAPGNRLGLARWLVDRGNPLIGRVTVNRWWMAFFGRGLVTTPEDFGTQGAPPTHPELLDWLAVEFVERGWSTKHMHRLIVTSSTYRQSSRVTPELLERDPENALYARGARFRLDAEAIRDNALAASGLLSGVMGAPPSYPPQPEGIWRVTGVVDNTYEASTGPDRHRRGIYTVWRRSAPYPSFVAFDATDRSQCLVQRSRTNTPLQALTLLNDPAYVEIGRALAARVLAERPGDDLRGRLIHAFRLCLAREPTPGELEAIGRVYLRLFDRYADDRESACRLIGPGADGGIDVVEWAAWFGVANVLLNLDEMITRG</sequence>
<evidence type="ECO:0000256" key="4">
    <source>
        <dbReference type="PROSITE-ProRule" id="PRU00433"/>
    </source>
</evidence>
<evidence type="ECO:0000256" key="1">
    <source>
        <dbReference type="ARBA" id="ARBA00022617"/>
    </source>
</evidence>
<evidence type="ECO:0000256" key="3">
    <source>
        <dbReference type="ARBA" id="ARBA00023004"/>
    </source>
</evidence>
<dbReference type="KEGG" id="tpla:ElP_12250"/>
<feature type="signal peptide" evidence="5">
    <location>
        <begin position="1"/>
        <end position="19"/>
    </location>
</feature>
<proteinExistence type="predicted"/>
<dbReference type="PROSITE" id="PS51007">
    <property type="entry name" value="CYTC"/>
    <property type="match status" value="1"/>
</dbReference>
<evidence type="ECO:0000313" key="8">
    <source>
        <dbReference type="Proteomes" id="UP000317835"/>
    </source>
</evidence>
<feature type="chain" id="PRO_5021835871" evidence="5">
    <location>
        <begin position="20"/>
        <end position="842"/>
    </location>
</feature>
<dbReference type="InterPro" id="IPR022655">
    <property type="entry name" value="DUF1553"/>
</dbReference>
<accession>A0A518GXM9</accession>
<evidence type="ECO:0000256" key="5">
    <source>
        <dbReference type="SAM" id="SignalP"/>
    </source>
</evidence>
<keyword evidence="1 4" id="KW-0349">Heme</keyword>
<keyword evidence="3 4" id="KW-0408">Iron</keyword>